<dbReference type="AlphaFoldDB" id="A0A518GHI6"/>
<dbReference type="KEGG" id="ahel:Q31a_64550"/>
<protein>
    <submittedName>
        <fullName evidence="2">1-deoxypentalenic acid 11-beta-hydroxylase</fullName>
        <ecNumber evidence="2">1.14.11.35</ecNumber>
    </submittedName>
</protein>
<dbReference type="PANTHER" id="PTHR20883">
    <property type="entry name" value="PHYTANOYL-COA DIOXYGENASE DOMAIN CONTAINING 1"/>
    <property type="match status" value="1"/>
</dbReference>
<dbReference type="OrthoDB" id="9791262at2"/>
<dbReference type="EC" id="1.14.11.35" evidence="2"/>
<keyword evidence="2" id="KW-0560">Oxidoreductase</keyword>
<dbReference type="Gene3D" id="2.60.120.620">
    <property type="entry name" value="q2cbj1_9rhob like domain"/>
    <property type="match status" value="1"/>
</dbReference>
<dbReference type="Pfam" id="PF05721">
    <property type="entry name" value="PhyH"/>
    <property type="match status" value="1"/>
</dbReference>
<reference evidence="2 3" key="1">
    <citation type="submission" date="2019-02" db="EMBL/GenBank/DDBJ databases">
        <title>Deep-cultivation of Planctomycetes and their phenomic and genomic characterization uncovers novel biology.</title>
        <authorList>
            <person name="Wiegand S."/>
            <person name="Jogler M."/>
            <person name="Boedeker C."/>
            <person name="Pinto D."/>
            <person name="Vollmers J."/>
            <person name="Rivas-Marin E."/>
            <person name="Kohn T."/>
            <person name="Peeters S.H."/>
            <person name="Heuer A."/>
            <person name="Rast P."/>
            <person name="Oberbeckmann S."/>
            <person name="Bunk B."/>
            <person name="Jeske O."/>
            <person name="Meyerdierks A."/>
            <person name="Storesund J.E."/>
            <person name="Kallscheuer N."/>
            <person name="Luecker S."/>
            <person name="Lage O.M."/>
            <person name="Pohl T."/>
            <person name="Merkel B.J."/>
            <person name="Hornburger P."/>
            <person name="Mueller R.-W."/>
            <person name="Bruemmer F."/>
            <person name="Labrenz M."/>
            <person name="Spormann A.M."/>
            <person name="Op den Camp H."/>
            <person name="Overmann J."/>
            <person name="Amann R."/>
            <person name="Jetten M.S.M."/>
            <person name="Mascher T."/>
            <person name="Medema M.H."/>
            <person name="Devos D.P."/>
            <person name="Kaster A.-K."/>
            <person name="Ovreas L."/>
            <person name="Rohde M."/>
            <person name="Galperin M.Y."/>
            <person name="Jogler C."/>
        </authorList>
    </citation>
    <scope>NUCLEOTIDE SEQUENCE [LARGE SCALE GENOMIC DNA]</scope>
    <source>
        <strain evidence="2 3">Q31a</strain>
    </source>
</reference>
<keyword evidence="3" id="KW-1185">Reference proteome</keyword>
<dbReference type="GO" id="GO:0005506">
    <property type="term" value="F:iron ion binding"/>
    <property type="evidence" value="ECO:0007669"/>
    <property type="project" value="UniProtKB-ARBA"/>
</dbReference>
<dbReference type="RefSeq" id="WP_145086427.1">
    <property type="nucleotide sequence ID" value="NZ_CP036298.1"/>
</dbReference>
<sequence length="260" mass="29325">MTFFSSQNSDKSQFDRDGFIVVRELFKARETELLSRYARADQRISAKATSRTDAQGGTTTLALSNDLDDNLYAAVVRSRRVAENMTRLLGDEAYHYHHKMMLKEPLVGGAWEWHQDYGYWYDYGCLYPTMGSCFIAVDRATRENGCLQVIPGSHHMGRINHLKVGGQTGADPERVAAALERLPLEYVEMEPGDGLFFHGNLLHRSDQNTSSDPRWSLICCYNTKSNDPYKASRHPNYSPLTLLEDAQFEATAAAQLASLD</sequence>
<comment type="cofactor">
    <cofactor evidence="1">
        <name>Fe(2+)</name>
        <dbReference type="ChEBI" id="CHEBI:29033"/>
    </cofactor>
</comment>
<organism evidence="2 3">
    <name type="scientific">Aureliella helgolandensis</name>
    <dbReference type="NCBI Taxonomy" id="2527968"/>
    <lineage>
        <taxon>Bacteria</taxon>
        <taxon>Pseudomonadati</taxon>
        <taxon>Planctomycetota</taxon>
        <taxon>Planctomycetia</taxon>
        <taxon>Pirellulales</taxon>
        <taxon>Pirellulaceae</taxon>
        <taxon>Aureliella</taxon>
    </lineage>
</organism>
<dbReference type="Proteomes" id="UP000318017">
    <property type="component" value="Chromosome"/>
</dbReference>
<name>A0A518GHI6_9BACT</name>
<evidence type="ECO:0000313" key="2">
    <source>
        <dbReference type="EMBL" id="QDV28062.1"/>
    </source>
</evidence>
<dbReference type="GO" id="GO:0016706">
    <property type="term" value="F:2-oxoglutarate-dependent dioxygenase activity"/>
    <property type="evidence" value="ECO:0007669"/>
    <property type="project" value="UniProtKB-ARBA"/>
</dbReference>
<dbReference type="EMBL" id="CP036298">
    <property type="protein sequence ID" value="QDV28062.1"/>
    <property type="molecule type" value="Genomic_DNA"/>
</dbReference>
<dbReference type="PANTHER" id="PTHR20883:SF48">
    <property type="entry name" value="ECTOINE DIOXYGENASE"/>
    <property type="match status" value="1"/>
</dbReference>
<accession>A0A518GHI6</accession>
<evidence type="ECO:0000313" key="3">
    <source>
        <dbReference type="Proteomes" id="UP000318017"/>
    </source>
</evidence>
<dbReference type="SUPFAM" id="SSF51197">
    <property type="entry name" value="Clavaminate synthase-like"/>
    <property type="match status" value="1"/>
</dbReference>
<dbReference type="InterPro" id="IPR008775">
    <property type="entry name" value="Phytyl_CoA_dOase-like"/>
</dbReference>
<evidence type="ECO:0000256" key="1">
    <source>
        <dbReference type="ARBA" id="ARBA00001954"/>
    </source>
</evidence>
<gene>
    <name evidence="2" type="primary">ptlH</name>
    <name evidence="2" type="ORF">Q31a_64550</name>
</gene>
<proteinExistence type="predicted"/>